<accession>A0A1G4QS35</accession>
<keyword evidence="3" id="KW-1185">Reference proteome</keyword>
<organism evidence="2 3">
    <name type="scientific">Asticcacaulis taihuensis</name>
    <dbReference type="NCBI Taxonomy" id="260084"/>
    <lineage>
        <taxon>Bacteria</taxon>
        <taxon>Pseudomonadati</taxon>
        <taxon>Pseudomonadota</taxon>
        <taxon>Alphaproteobacteria</taxon>
        <taxon>Caulobacterales</taxon>
        <taxon>Caulobacteraceae</taxon>
        <taxon>Asticcacaulis</taxon>
    </lineage>
</organism>
<gene>
    <name evidence="2" type="ORF">SAMN02927928_1482</name>
</gene>
<feature type="region of interest" description="Disordered" evidence="1">
    <location>
        <begin position="634"/>
        <end position="680"/>
    </location>
</feature>
<dbReference type="Proteomes" id="UP000199150">
    <property type="component" value="Unassembled WGS sequence"/>
</dbReference>
<evidence type="ECO:0008006" key="4">
    <source>
        <dbReference type="Google" id="ProtNLM"/>
    </source>
</evidence>
<evidence type="ECO:0000313" key="2">
    <source>
        <dbReference type="EMBL" id="SCW47454.1"/>
    </source>
</evidence>
<name>A0A1G4QS35_9CAUL</name>
<feature type="compositionally biased region" description="Pro residues" evidence="1">
    <location>
        <begin position="669"/>
        <end position="680"/>
    </location>
</feature>
<protein>
    <recommendedName>
        <fullName evidence="4">Right handed beta helix region</fullName>
    </recommendedName>
</protein>
<dbReference type="SUPFAM" id="SSF51126">
    <property type="entry name" value="Pectin lyase-like"/>
    <property type="match status" value="1"/>
</dbReference>
<evidence type="ECO:0000313" key="3">
    <source>
        <dbReference type="Proteomes" id="UP000199150"/>
    </source>
</evidence>
<reference evidence="3" key="1">
    <citation type="submission" date="2016-10" db="EMBL/GenBank/DDBJ databases">
        <authorList>
            <person name="Varghese N."/>
            <person name="Submissions S."/>
        </authorList>
    </citation>
    <scope>NUCLEOTIDE SEQUENCE [LARGE SCALE GENOMIC DNA]</scope>
    <source>
        <strain evidence="3">CGMCC 1.3431</strain>
    </source>
</reference>
<dbReference type="EMBL" id="FMTS01000001">
    <property type="protein sequence ID" value="SCW47454.1"/>
    <property type="molecule type" value="Genomic_DNA"/>
</dbReference>
<dbReference type="InterPro" id="IPR011050">
    <property type="entry name" value="Pectin_lyase_fold/virulence"/>
</dbReference>
<proteinExistence type="predicted"/>
<dbReference type="OrthoDB" id="7199906at2"/>
<sequence>MWMRKDRQLHSQKGQGLVLSLAILVVTAVMSLSAPQGAVAGSNVAARVNATIRPCFGVLLDPELRTCRSQRRYDGYGYGYGYDDWSRRFRNGTVAHFDCSEGPYALDRLLARLPSGSTLYLRGSRGWRTSNGLGAADLPEAYANYSVCEVSLRLRKSIIIQPETGPGYDSHPLVLKAPQGENCIRVEPTADMVIVRNLTLMSTRGASQSCISASGGEFTLENANLRYDGERSAVAIEAGRFNMSDTNLIARTEDAALEINHAALYIYNSRVASTYNGIRGDITNDSRLLGVTVLQLGDWQGFERGENAKAIDLSLETNRSIITIDQTKTLFYGNGLYLDGVGEALVSNSLFYSDHAITSNLERVRILNNYIFADEVGINLERGTAYVGNNHIRLVRTAAILKKPGAVLRAVNNHIETERCEDLSWGDVPPEFRNCTPWHQQAAFGIPGGGVDWSIYDLLSEACADSPSDGHAGAVCSRFHATTFKTLNKERTFDDRSYSELIKAGCSRNMTQVTAVSWQQCQDYQKLRLPADTGKVDPVIEEASYRALKSICTQKPADPAWSQRCDTYTKSANAEINSGDQYPFEDDDTNLALADGKEWLSQELYSNENNLYSVNAGTFMPLFDTYLPRPPYRMASSNVAGPNSPDNPESSQGAPPPRNPSPRRDAPAVPNPVPPIPRIN</sequence>
<dbReference type="AlphaFoldDB" id="A0A1G4QS35"/>
<evidence type="ECO:0000256" key="1">
    <source>
        <dbReference type="SAM" id="MobiDB-lite"/>
    </source>
</evidence>
<feature type="compositionally biased region" description="Polar residues" evidence="1">
    <location>
        <begin position="635"/>
        <end position="653"/>
    </location>
</feature>